<accession>A0A0C4YP20</accession>
<dbReference type="AlphaFoldDB" id="A0A0C4YP20"/>
<reference evidence="1 2" key="1">
    <citation type="journal article" date="2015" name="Genome Announc.">
        <title>Complete Genome Sequence of Cupriavidus basilensis 4G11, Isolated from the Oak Ridge Field Research Center Site.</title>
        <authorList>
            <person name="Ray J."/>
            <person name="Waters R.J."/>
            <person name="Skerker J.M."/>
            <person name="Kuehl J.V."/>
            <person name="Price M.N."/>
            <person name="Huang J."/>
            <person name="Chakraborty R."/>
            <person name="Arkin A.P."/>
            <person name="Deutschbauer A."/>
        </authorList>
    </citation>
    <scope>NUCLEOTIDE SEQUENCE [LARGE SCALE GENOMIC DNA]</scope>
    <source>
        <strain evidence="1">4G11</strain>
    </source>
</reference>
<keyword evidence="2" id="KW-1185">Reference proteome</keyword>
<dbReference type="Proteomes" id="UP000031843">
    <property type="component" value="Chromosome secondary"/>
</dbReference>
<dbReference type="RefSeq" id="WP_144409940.1">
    <property type="nucleotide sequence ID" value="NZ_CP010537.1"/>
</dbReference>
<sequence>MEQLDSIHGKMKDLSIKTKAVEGRPCYLETYTRKGYGVTLRWRASDHRHLTADRALKLIRRLQPTMRHWFNRAGLQAEQLNHSERALRAQLRTLQASKSGAGTERLL</sequence>
<evidence type="ECO:0000313" key="1">
    <source>
        <dbReference type="EMBL" id="AJG22346.1"/>
    </source>
</evidence>
<proteinExistence type="predicted"/>
<dbReference type="EMBL" id="CP010537">
    <property type="protein sequence ID" value="AJG22346.1"/>
    <property type="molecule type" value="Genomic_DNA"/>
</dbReference>
<name>A0A0C4YP20_9BURK</name>
<dbReference type="KEGG" id="cbw:RR42_s0755"/>
<organism evidence="1 2">
    <name type="scientific">Cupriavidus basilensis</name>
    <dbReference type="NCBI Taxonomy" id="68895"/>
    <lineage>
        <taxon>Bacteria</taxon>
        <taxon>Pseudomonadati</taxon>
        <taxon>Pseudomonadota</taxon>
        <taxon>Betaproteobacteria</taxon>
        <taxon>Burkholderiales</taxon>
        <taxon>Burkholderiaceae</taxon>
        <taxon>Cupriavidus</taxon>
    </lineage>
</organism>
<gene>
    <name evidence="1" type="ORF">RR42_s0755</name>
</gene>
<protein>
    <submittedName>
        <fullName evidence="1">Uncharacterized protein</fullName>
    </submittedName>
</protein>
<evidence type="ECO:0000313" key="2">
    <source>
        <dbReference type="Proteomes" id="UP000031843"/>
    </source>
</evidence>